<accession>A0A4Q2D7V3</accession>
<evidence type="ECO:0000313" key="2">
    <source>
        <dbReference type="Proteomes" id="UP000290288"/>
    </source>
</evidence>
<dbReference type="AlphaFoldDB" id="A0A4Q2D7V3"/>
<comment type="caution">
    <text evidence="1">The sequence shown here is derived from an EMBL/GenBank/DDBJ whole genome shotgun (WGS) entry which is preliminary data.</text>
</comment>
<dbReference type="OrthoDB" id="5231159at2759"/>
<dbReference type="EMBL" id="SDEE01000618">
    <property type="protein sequence ID" value="RXW14962.1"/>
    <property type="molecule type" value="Genomic_DNA"/>
</dbReference>
<organism evidence="1 2">
    <name type="scientific">Candolleomyces aberdarensis</name>
    <dbReference type="NCBI Taxonomy" id="2316362"/>
    <lineage>
        <taxon>Eukaryota</taxon>
        <taxon>Fungi</taxon>
        <taxon>Dikarya</taxon>
        <taxon>Basidiomycota</taxon>
        <taxon>Agaricomycotina</taxon>
        <taxon>Agaricomycetes</taxon>
        <taxon>Agaricomycetidae</taxon>
        <taxon>Agaricales</taxon>
        <taxon>Agaricineae</taxon>
        <taxon>Psathyrellaceae</taxon>
        <taxon>Candolleomyces</taxon>
    </lineage>
</organism>
<proteinExistence type="predicted"/>
<sequence>MALARKADRSEVYHHSSREFQAAIAEITFNQLMSKLERLAQTRGRSIHEVVESMNYAWISEHVGLEYLEVWKDYRTIDTPECLSPRVQALLGQCRNGNEAASSFRIAEAIFPLGAFDVVDLLILLRKDGSRVIVVQSIVRYGQALLWFPQSFDYTLMISVQ</sequence>
<gene>
    <name evidence="1" type="ORF">EST38_g10891</name>
</gene>
<reference evidence="1 2" key="1">
    <citation type="submission" date="2019-01" db="EMBL/GenBank/DDBJ databases">
        <title>Draft genome sequence of Psathyrella aberdarensis IHI B618.</title>
        <authorList>
            <person name="Buettner E."/>
            <person name="Kellner H."/>
        </authorList>
    </citation>
    <scope>NUCLEOTIDE SEQUENCE [LARGE SCALE GENOMIC DNA]</scope>
    <source>
        <strain evidence="1 2">IHI B618</strain>
    </source>
</reference>
<name>A0A4Q2D7V3_9AGAR</name>
<evidence type="ECO:0000313" key="1">
    <source>
        <dbReference type="EMBL" id="RXW14962.1"/>
    </source>
</evidence>
<keyword evidence="2" id="KW-1185">Reference proteome</keyword>
<protein>
    <submittedName>
        <fullName evidence="1">Uncharacterized protein</fullName>
    </submittedName>
</protein>
<dbReference type="Proteomes" id="UP000290288">
    <property type="component" value="Unassembled WGS sequence"/>
</dbReference>